<feature type="active site" description="Proton donor" evidence="9">
    <location>
        <position position="98"/>
    </location>
</feature>
<dbReference type="PATRIC" id="fig|1307761.3.peg.512"/>
<dbReference type="SUPFAM" id="SSF52121">
    <property type="entry name" value="Lumazine synthase"/>
    <property type="match status" value="1"/>
</dbReference>
<dbReference type="CDD" id="cd09209">
    <property type="entry name" value="Lumazine_synthase-I"/>
    <property type="match status" value="1"/>
</dbReference>
<feature type="binding site" evidence="9">
    <location>
        <begin position="95"/>
        <end position="96"/>
    </location>
    <ligand>
        <name>(2S)-2-hydroxy-3-oxobutyl phosphate</name>
        <dbReference type="ChEBI" id="CHEBI:58830"/>
    </ligand>
</feature>
<dbReference type="OrthoDB" id="9809709at2"/>
<dbReference type="InterPro" id="IPR002180">
    <property type="entry name" value="LS/RS"/>
</dbReference>
<sequence>MSTEQSASTEIRHYEAQLNAGSKRFAIVSGRFNDLISDRLVGGAVDCLLRHGAGKQEISIVKVPGAFEIPLVARRLALSGKFDAVITLGAVIRGATPHFEYVSAEVSKGVASVGLETGVPVIFGVLTTNSIDEAVERAGTKAGNKGWDAAMSAIEMAGLMDILPPAPEKS</sequence>
<dbReference type="NCBIfam" id="TIGR00114">
    <property type="entry name" value="lumazine-synth"/>
    <property type="match status" value="1"/>
</dbReference>
<evidence type="ECO:0000256" key="6">
    <source>
        <dbReference type="ARBA" id="ARBA00048785"/>
    </source>
</evidence>
<accession>V5WDQ8</accession>
<reference evidence="10 11" key="1">
    <citation type="journal article" date="2015" name="Stand. Genomic Sci.">
        <title>Complete genome sequence and description of Salinispira pacifica gen. nov., sp. nov., a novel spirochaete isolated form a hypersaline microbial mat.</title>
        <authorList>
            <person name="Ben Hania W."/>
            <person name="Joseph M."/>
            <person name="Schumann P."/>
            <person name="Bunk B."/>
            <person name="Fiebig A."/>
            <person name="Sproer C."/>
            <person name="Klenk H.P."/>
            <person name="Fardeau M.L."/>
            <person name="Spring S."/>
        </authorList>
    </citation>
    <scope>NUCLEOTIDE SEQUENCE [LARGE SCALE GENOMIC DNA]</scope>
    <source>
        <strain evidence="10 11">L21-RPul-D2</strain>
    </source>
</reference>
<comment type="catalytic activity">
    <reaction evidence="6 9">
        <text>(2S)-2-hydroxy-3-oxobutyl phosphate + 5-amino-6-(D-ribitylamino)uracil = 6,7-dimethyl-8-(1-D-ribityl)lumazine + phosphate + 2 H2O + H(+)</text>
        <dbReference type="Rhea" id="RHEA:26152"/>
        <dbReference type="ChEBI" id="CHEBI:15377"/>
        <dbReference type="ChEBI" id="CHEBI:15378"/>
        <dbReference type="ChEBI" id="CHEBI:15934"/>
        <dbReference type="ChEBI" id="CHEBI:43474"/>
        <dbReference type="ChEBI" id="CHEBI:58201"/>
        <dbReference type="ChEBI" id="CHEBI:58830"/>
        <dbReference type="EC" id="2.5.1.78"/>
    </reaction>
</comment>
<dbReference type="GO" id="GO:0009349">
    <property type="term" value="C:riboflavin synthase complex"/>
    <property type="evidence" value="ECO:0007669"/>
    <property type="project" value="UniProtKB-UniRule"/>
</dbReference>
<dbReference type="GO" id="GO:0009231">
    <property type="term" value="P:riboflavin biosynthetic process"/>
    <property type="evidence" value="ECO:0007669"/>
    <property type="project" value="UniProtKB-UniRule"/>
</dbReference>
<dbReference type="KEGG" id="slr:L21SP2_0511"/>
<evidence type="ECO:0000256" key="9">
    <source>
        <dbReference type="HAMAP-Rule" id="MF_00178"/>
    </source>
</evidence>
<dbReference type="HOGENOM" id="CLU_089358_1_1_12"/>
<dbReference type="RefSeq" id="WP_024266875.1">
    <property type="nucleotide sequence ID" value="NC_023035.1"/>
</dbReference>
<evidence type="ECO:0000256" key="2">
    <source>
        <dbReference type="ARBA" id="ARBA00007424"/>
    </source>
</evidence>
<protein>
    <recommendedName>
        <fullName evidence="8 9">6,7-dimethyl-8-ribityllumazine synthase</fullName>
        <shortName evidence="9">DMRL synthase</shortName>
        <shortName evidence="9">LS</shortName>
        <shortName evidence="9">Lumazine synthase</shortName>
        <ecNumber evidence="3 9">2.5.1.78</ecNumber>
    </recommendedName>
</protein>
<evidence type="ECO:0000256" key="5">
    <source>
        <dbReference type="ARBA" id="ARBA00022679"/>
    </source>
</evidence>
<dbReference type="InterPro" id="IPR034964">
    <property type="entry name" value="LS"/>
</dbReference>
<dbReference type="STRING" id="1307761.L21SP2_0511"/>
<dbReference type="UniPathway" id="UPA00275">
    <property type="reaction ID" value="UER00404"/>
</dbReference>
<evidence type="ECO:0000256" key="7">
    <source>
        <dbReference type="ARBA" id="ARBA00058151"/>
    </source>
</evidence>
<evidence type="ECO:0000256" key="8">
    <source>
        <dbReference type="ARBA" id="ARBA00072606"/>
    </source>
</evidence>
<dbReference type="PANTHER" id="PTHR21058:SF0">
    <property type="entry name" value="6,7-DIMETHYL-8-RIBITYLLUMAZINE SYNTHASE"/>
    <property type="match status" value="1"/>
</dbReference>
<dbReference type="eggNOG" id="COG0054">
    <property type="taxonomic scope" value="Bacteria"/>
</dbReference>
<evidence type="ECO:0000313" key="11">
    <source>
        <dbReference type="Proteomes" id="UP000018680"/>
    </source>
</evidence>
<dbReference type="Pfam" id="PF00885">
    <property type="entry name" value="DMRL_synthase"/>
    <property type="match status" value="1"/>
</dbReference>
<comment type="function">
    <text evidence="7 9">Catalyzes the formation of 6,7-dimethyl-8-ribityllumazine by condensation of 5-amino-6-(D-ribitylamino)uracil with 3,4-dihydroxy-2-butanone 4-phosphate. This is the penultimate step in the biosynthesis of riboflavin.</text>
</comment>
<feature type="binding site" evidence="9">
    <location>
        <position position="123"/>
    </location>
    <ligand>
        <name>5-amino-6-(D-ribitylamino)uracil</name>
        <dbReference type="ChEBI" id="CHEBI:15934"/>
    </ligand>
</feature>
<dbReference type="Proteomes" id="UP000018680">
    <property type="component" value="Chromosome"/>
</dbReference>
<proteinExistence type="inferred from homology"/>
<keyword evidence="5 9" id="KW-0808">Transferase</keyword>
<feature type="binding site" evidence="9">
    <location>
        <position position="32"/>
    </location>
    <ligand>
        <name>5-amino-6-(D-ribitylamino)uracil</name>
        <dbReference type="ChEBI" id="CHEBI:15934"/>
    </ligand>
</feature>
<dbReference type="Gene3D" id="3.40.50.960">
    <property type="entry name" value="Lumazine/riboflavin synthase"/>
    <property type="match status" value="1"/>
</dbReference>
<dbReference type="AlphaFoldDB" id="V5WDQ8"/>
<dbReference type="PANTHER" id="PTHR21058">
    <property type="entry name" value="6,7-DIMETHYL-8-RIBITYLLUMAZINE SYNTHASE DMRL SYNTHASE LUMAZINE SYNTHASE"/>
    <property type="match status" value="1"/>
</dbReference>
<evidence type="ECO:0000256" key="3">
    <source>
        <dbReference type="ARBA" id="ARBA00012664"/>
    </source>
</evidence>
<feature type="binding site" evidence="9">
    <location>
        <begin position="66"/>
        <end position="68"/>
    </location>
    <ligand>
        <name>5-amino-6-(D-ribitylamino)uracil</name>
        <dbReference type="ChEBI" id="CHEBI:15934"/>
    </ligand>
</feature>
<evidence type="ECO:0000256" key="1">
    <source>
        <dbReference type="ARBA" id="ARBA00004917"/>
    </source>
</evidence>
<feature type="binding site" evidence="9">
    <location>
        <position position="137"/>
    </location>
    <ligand>
        <name>(2S)-2-hydroxy-3-oxobutyl phosphate</name>
        <dbReference type="ChEBI" id="CHEBI:58830"/>
    </ligand>
</feature>
<dbReference type="InterPro" id="IPR036467">
    <property type="entry name" value="LS/RS_sf"/>
</dbReference>
<dbReference type="EMBL" id="CP006939">
    <property type="protein sequence ID" value="AHC13943.1"/>
    <property type="molecule type" value="Genomic_DNA"/>
</dbReference>
<feature type="binding site" evidence="9">
    <location>
        <begin position="90"/>
        <end position="92"/>
    </location>
    <ligand>
        <name>5-amino-6-(D-ribitylamino)uracil</name>
        <dbReference type="ChEBI" id="CHEBI:15934"/>
    </ligand>
</feature>
<dbReference type="NCBIfam" id="NF000812">
    <property type="entry name" value="PRK00061.1-4"/>
    <property type="match status" value="1"/>
</dbReference>
<dbReference type="GO" id="GO:0000906">
    <property type="term" value="F:6,7-dimethyl-8-ribityllumazine synthase activity"/>
    <property type="evidence" value="ECO:0007669"/>
    <property type="project" value="UniProtKB-UniRule"/>
</dbReference>
<evidence type="ECO:0000313" key="10">
    <source>
        <dbReference type="EMBL" id="AHC13943.1"/>
    </source>
</evidence>
<dbReference type="FunFam" id="3.40.50.960:FF:000001">
    <property type="entry name" value="6,7-dimethyl-8-ribityllumazine synthase"/>
    <property type="match status" value="1"/>
</dbReference>
<comment type="pathway">
    <text evidence="1 9">Cofactor biosynthesis; riboflavin biosynthesis; riboflavin from 2-hydroxy-3-oxobutyl phosphate and 5-amino-6-(D-ribitylamino)uracil: step 1/2.</text>
</comment>
<evidence type="ECO:0000256" key="4">
    <source>
        <dbReference type="ARBA" id="ARBA00022619"/>
    </source>
</evidence>
<dbReference type="EC" id="2.5.1.78" evidence="3 9"/>
<organism evidence="10 11">
    <name type="scientific">Salinispira pacifica</name>
    <dbReference type="NCBI Taxonomy" id="1307761"/>
    <lineage>
        <taxon>Bacteria</taxon>
        <taxon>Pseudomonadati</taxon>
        <taxon>Spirochaetota</taxon>
        <taxon>Spirochaetia</taxon>
        <taxon>Spirochaetales</taxon>
        <taxon>Spirochaetaceae</taxon>
        <taxon>Salinispira</taxon>
    </lineage>
</organism>
<name>V5WDQ8_9SPIO</name>
<dbReference type="HAMAP" id="MF_00178">
    <property type="entry name" value="Lumazine_synth"/>
    <property type="match status" value="1"/>
</dbReference>
<keyword evidence="4 9" id="KW-0686">Riboflavin biosynthesis</keyword>
<dbReference type="GO" id="GO:0005829">
    <property type="term" value="C:cytosol"/>
    <property type="evidence" value="ECO:0007669"/>
    <property type="project" value="TreeGrafter"/>
</dbReference>
<keyword evidence="11" id="KW-1185">Reference proteome</keyword>
<comment type="similarity">
    <text evidence="2 9">Belongs to the DMRL synthase family.</text>
</comment>
<gene>
    <name evidence="9" type="primary">ribH</name>
    <name evidence="10" type="ORF">L21SP2_0511</name>
</gene>